<feature type="non-terminal residue" evidence="2">
    <location>
        <position position="252"/>
    </location>
</feature>
<reference evidence="2" key="1">
    <citation type="submission" date="2020-02" db="EMBL/GenBank/DDBJ databases">
        <authorList>
            <person name="Meier V. D."/>
        </authorList>
    </citation>
    <scope>NUCLEOTIDE SEQUENCE</scope>
    <source>
        <strain evidence="2">AVDCRST_MAG41</strain>
    </source>
</reference>
<feature type="compositionally biased region" description="Low complexity" evidence="1">
    <location>
        <begin position="102"/>
        <end position="122"/>
    </location>
</feature>
<feature type="compositionally biased region" description="Low complexity" evidence="1">
    <location>
        <begin position="69"/>
        <end position="82"/>
    </location>
</feature>
<proteinExistence type="predicted"/>
<feature type="compositionally biased region" description="Basic and acidic residues" evidence="1">
    <location>
        <begin position="1"/>
        <end position="12"/>
    </location>
</feature>
<sequence>DRLRHRERDRPGRCRVPGARRRLGTGVRALAGRVRPGVPDRAGRPSRTRAQDAPGRRDDPGRRRRQAVRRAAPGPAVRAPRAQLRRPGRLRTGPTGPGGGLPAAPLPGGRRVPAAARCPVRPVRGRHAAERRGGPRRARRRGPALQQPAHLPGGRHGHLDAARGSPAARAVRATGAGGSGPSRADLLLVRRERRVRPGIGRRRLAALHLSRALPARFPGRALLRAAPLADLRGTAGRPRRSGWIEGKGVRTV</sequence>
<feature type="region of interest" description="Disordered" evidence="1">
    <location>
        <begin position="1"/>
        <end position="185"/>
    </location>
</feature>
<accession>A0A6J4JUN6</accession>
<protein>
    <submittedName>
        <fullName evidence="2">Uncharacterized protein</fullName>
    </submittedName>
</protein>
<organism evidence="2">
    <name type="scientific">uncultured Mycobacteriales bacterium</name>
    <dbReference type="NCBI Taxonomy" id="581187"/>
    <lineage>
        <taxon>Bacteria</taxon>
        <taxon>Bacillati</taxon>
        <taxon>Actinomycetota</taxon>
        <taxon>Actinomycetes</taxon>
        <taxon>Mycobacteriales</taxon>
        <taxon>environmental samples</taxon>
    </lineage>
</organism>
<dbReference type="EMBL" id="CADCTP010000394">
    <property type="protein sequence ID" value="CAA9287731.1"/>
    <property type="molecule type" value="Genomic_DNA"/>
</dbReference>
<evidence type="ECO:0000256" key="1">
    <source>
        <dbReference type="SAM" id="MobiDB-lite"/>
    </source>
</evidence>
<evidence type="ECO:0000313" key="2">
    <source>
        <dbReference type="EMBL" id="CAA9287731.1"/>
    </source>
</evidence>
<dbReference type="AlphaFoldDB" id="A0A6J4JUN6"/>
<feature type="non-terminal residue" evidence="2">
    <location>
        <position position="1"/>
    </location>
</feature>
<name>A0A6J4JUN6_9ACTN</name>
<gene>
    <name evidence="2" type="ORF">AVDCRST_MAG41-4144</name>
</gene>